<dbReference type="Gene3D" id="1.20.120.330">
    <property type="entry name" value="Nucleotidyltransferases domain 2"/>
    <property type="match status" value="1"/>
</dbReference>
<dbReference type="EMBL" id="JBHSDU010000003">
    <property type="protein sequence ID" value="MFC4309263.1"/>
    <property type="molecule type" value="Genomic_DNA"/>
</dbReference>
<dbReference type="RefSeq" id="WP_380596321.1">
    <property type="nucleotide sequence ID" value="NZ_JBHSDU010000003.1"/>
</dbReference>
<gene>
    <name evidence="1" type="ORF">ACFPN2_09240</name>
</gene>
<reference evidence="2" key="1">
    <citation type="journal article" date="2019" name="Int. J. Syst. Evol. Microbiol.">
        <title>The Global Catalogue of Microorganisms (GCM) 10K type strain sequencing project: providing services to taxonomists for standard genome sequencing and annotation.</title>
        <authorList>
            <consortium name="The Broad Institute Genomics Platform"/>
            <consortium name="The Broad Institute Genome Sequencing Center for Infectious Disease"/>
            <person name="Wu L."/>
            <person name="Ma J."/>
        </authorList>
    </citation>
    <scope>NUCLEOTIDE SEQUENCE [LARGE SCALE GENOMIC DNA]</scope>
    <source>
        <strain evidence="2">CGMCC 1.10759</strain>
    </source>
</reference>
<evidence type="ECO:0000313" key="2">
    <source>
        <dbReference type="Proteomes" id="UP001595904"/>
    </source>
</evidence>
<evidence type="ECO:0000313" key="1">
    <source>
        <dbReference type="EMBL" id="MFC4309263.1"/>
    </source>
</evidence>
<proteinExistence type="predicted"/>
<organism evidence="1 2">
    <name type="scientific">Steroidobacter flavus</name>
    <dbReference type="NCBI Taxonomy" id="1842136"/>
    <lineage>
        <taxon>Bacteria</taxon>
        <taxon>Pseudomonadati</taxon>
        <taxon>Pseudomonadota</taxon>
        <taxon>Gammaproteobacteria</taxon>
        <taxon>Steroidobacterales</taxon>
        <taxon>Steroidobacteraceae</taxon>
        <taxon>Steroidobacter</taxon>
    </lineage>
</organism>
<name>A0ABV8SRR7_9GAMM</name>
<keyword evidence="2" id="KW-1185">Reference proteome</keyword>
<evidence type="ECO:0008006" key="3">
    <source>
        <dbReference type="Google" id="ProtNLM"/>
    </source>
</evidence>
<accession>A0ABV8SRR7</accession>
<protein>
    <recommendedName>
        <fullName evidence="3">HEPN domain-containing protein</fullName>
    </recommendedName>
</protein>
<sequence length="150" mass="16676">MVKKANLDNLTKGAKPALHAAEPNWDTLRGLTDRASKALVDARRKTNTLATRFSAAYGAAFWLARASVEAAGYRLAGSEGHRTMVFQCLAHTVEWEAGRWRRLDDIHRLRNRFDYGDIVDVSEAQVETAIADAQALLDDVLKIFPALKPK</sequence>
<comment type="caution">
    <text evidence="1">The sequence shown here is derived from an EMBL/GenBank/DDBJ whole genome shotgun (WGS) entry which is preliminary data.</text>
</comment>
<dbReference type="Proteomes" id="UP001595904">
    <property type="component" value="Unassembled WGS sequence"/>
</dbReference>